<dbReference type="PANTHER" id="PTHR12215:SF10">
    <property type="entry name" value="L-AMINOADIPATE-SEMIALDEHYDE DEHYDROGENASE-PHOSPHOPANTETHEINYL TRANSFERASE"/>
    <property type="match status" value="1"/>
</dbReference>
<gene>
    <name evidence="5" type="ORF">BOTBODRAFT_162969</name>
</gene>
<dbReference type="InterPro" id="IPR055066">
    <property type="entry name" value="AASDHPPT_N"/>
</dbReference>
<evidence type="ECO:0000256" key="1">
    <source>
        <dbReference type="ARBA" id="ARBA00013172"/>
    </source>
</evidence>
<dbReference type="STRING" id="930990.A0A067M6L2"/>
<evidence type="ECO:0000313" key="6">
    <source>
        <dbReference type="Proteomes" id="UP000027195"/>
    </source>
</evidence>
<dbReference type="SUPFAM" id="SSF56214">
    <property type="entry name" value="4'-phosphopantetheinyl transferase"/>
    <property type="match status" value="2"/>
</dbReference>
<dbReference type="AlphaFoldDB" id="A0A067M6L2"/>
<dbReference type="Gene3D" id="3.90.470.20">
    <property type="entry name" value="4'-phosphopantetheinyl transferase domain"/>
    <property type="match status" value="2"/>
</dbReference>
<proteinExistence type="predicted"/>
<evidence type="ECO:0000259" key="3">
    <source>
        <dbReference type="Pfam" id="PF01648"/>
    </source>
</evidence>
<protein>
    <recommendedName>
        <fullName evidence="1">holo-[acyl-carrier-protein] synthase</fullName>
        <ecNumber evidence="1">2.7.8.7</ecNumber>
    </recommendedName>
</protein>
<dbReference type="InterPro" id="IPR050559">
    <property type="entry name" value="P-Pant_transferase_sf"/>
</dbReference>
<dbReference type="OrthoDB" id="26719at2759"/>
<organism evidence="5 6">
    <name type="scientific">Botryobasidium botryosum (strain FD-172 SS1)</name>
    <dbReference type="NCBI Taxonomy" id="930990"/>
    <lineage>
        <taxon>Eukaryota</taxon>
        <taxon>Fungi</taxon>
        <taxon>Dikarya</taxon>
        <taxon>Basidiomycota</taxon>
        <taxon>Agaricomycotina</taxon>
        <taxon>Agaricomycetes</taxon>
        <taxon>Cantharellales</taxon>
        <taxon>Botryobasidiaceae</taxon>
        <taxon>Botryobasidium</taxon>
    </lineage>
</organism>
<dbReference type="GO" id="GO:0005829">
    <property type="term" value="C:cytosol"/>
    <property type="evidence" value="ECO:0007669"/>
    <property type="project" value="TreeGrafter"/>
</dbReference>
<dbReference type="GO" id="GO:0000287">
    <property type="term" value="F:magnesium ion binding"/>
    <property type="evidence" value="ECO:0007669"/>
    <property type="project" value="InterPro"/>
</dbReference>
<dbReference type="InterPro" id="IPR037143">
    <property type="entry name" value="4-PPantetheinyl_Trfase_dom_sf"/>
</dbReference>
<dbReference type="HOGENOM" id="CLU_057011_3_1_1"/>
<accession>A0A067M6L2</accession>
<dbReference type="InterPro" id="IPR008278">
    <property type="entry name" value="4-PPantetheinyl_Trfase_dom"/>
</dbReference>
<reference evidence="6" key="1">
    <citation type="journal article" date="2014" name="Proc. Natl. Acad. Sci. U.S.A.">
        <title>Extensive sampling of basidiomycete genomes demonstrates inadequacy of the white-rot/brown-rot paradigm for wood decay fungi.</title>
        <authorList>
            <person name="Riley R."/>
            <person name="Salamov A.A."/>
            <person name="Brown D.W."/>
            <person name="Nagy L.G."/>
            <person name="Floudas D."/>
            <person name="Held B.W."/>
            <person name="Levasseur A."/>
            <person name="Lombard V."/>
            <person name="Morin E."/>
            <person name="Otillar R."/>
            <person name="Lindquist E.A."/>
            <person name="Sun H."/>
            <person name="LaButti K.M."/>
            <person name="Schmutz J."/>
            <person name="Jabbour D."/>
            <person name="Luo H."/>
            <person name="Baker S.E."/>
            <person name="Pisabarro A.G."/>
            <person name="Walton J.D."/>
            <person name="Blanchette R.A."/>
            <person name="Henrissat B."/>
            <person name="Martin F."/>
            <person name="Cullen D."/>
            <person name="Hibbett D.S."/>
            <person name="Grigoriev I.V."/>
        </authorList>
    </citation>
    <scope>NUCLEOTIDE SEQUENCE [LARGE SCALE GENOMIC DNA]</scope>
    <source>
        <strain evidence="6">FD-172 SS1</strain>
    </source>
</reference>
<sequence>MMDQDPPLYTWVLSVNREVSEEEFNQCMKCLDSESVARINSIERRDDRLRSMLGRLVPHVVMKQRGIPRGEWSIKTTKHGKPYIDAPDEEKAMGYNISHDGSLVAMAFSLGPRNRVWNVGIDVRRIAPPRGVRVRDFLESLKHKLTPKELTFLDAEYPDDVVLRRIFILWTLKESYTKALGQPRGFDFRRIQCDIPKETITVDGERLRGWEFRLFKANVGIMRKNILHEEAYQCVCAVYRGGSETRFLWSEKPRELDKWLRFVTVDSIIQAGTSQLMS</sequence>
<name>A0A067M6L2_BOTB1</name>
<keyword evidence="6" id="KW-1185">Reference proteome</keyword>
<dbReference type="Proteomes" id="UP000027195">
    <property type="component" value="Unassembled WGS sequence"/>
</dbReference>
<feature type="domain" description="4'-phosphopantetheinyl transferase" evidence="3">
    <location>
        <begin position="119"/>
        <end position="211"/>
    </location>
</feature>
<feature type="domain" description="4'-phosphopantetheinyl transferase N-terminal" evidence="4">
    <location>
        <begin position="20"/>
        <end position="107"/>
    </location>
</feature>
<evidence type="ECO:0000313" key="5">
    <source>
        <dbReference type="EMBL" id="KDQ11209.1"/>
    </source>
</evidence>
<dbReference type="Pfam" id="PF22624">
    <property type="entry name" value="AASDHPPT_N"/>
    <property type="match status" value="1"/>
</dbReference>
<evidence type="ECO:0000256" key="2">
    <source>
        <dbReference type="ARBA" id="ARBA00022679"/>
    </source>
</evidence>
<dbReference type="EC" id="2.7.8.7" evidence="1"/>
<dbReference type="PANTHER" id="PTHR12215">
    <property type="entry name" value="PHOSPHOPANTETHEINE TRANSFERASE"/>
    <property type="match status" value="1"/>
</dbReference>
<dbReference type="Pfam" id="PF01648">
    <property type="entry name" value="ACPS"/>
    <property type="match status" value="1"/>
</dbReference>
<evidence type="ECO:0000259" key="4">
    <source>
        <dbReference type="Pfam" id="PF22624"/>
    </source>
</evidence>
<dbReference type="InParanoid" id="A0A067M6L2"/>
<dbReference type="GO" id="GO:0008897">
    <property type="term" value="F:holo-[acyl-carrier-protein] synthase activity"/>
    <property type="evidence" value="ECO:0007669"/>
    <property type="project" value="UniProtKB-EC"/>
</dbReference>
<keyword evidence="2" id="KW-0808">Transferase</keyword>
<dbReference type="FunCoup" id="A0A067M6L2">
    <property type="interactions" value="337"/>
</dbReference>
<dbReference type="GO" id="GO:0019878">
    <property type="term" value="P:lysine biosynthetic process via aminoadipic acid"/>
    <property type="evidence" value="ECO:0007669"/>
    <property type="project" value="TreeGrafter"/>
</dbReference>
<dbReference type="EMBL" id="KL198060">
    <property type="protein sequence ID" value="KDQ11209.1"/>
    <property type="molecule type" value="Genomic_DNA"/>
</dbReference>